<keyword evidence="6" id="KW-1185">Reference proteome</keyword>
<dbReference type="PANTHER" id="PTHR33397:SF3">
    <property type="entry name" value="MRNA NUCLEASE HEPT"/>
    <property type="match status" value="1"/>
</dbReference>
<evidence type="ECO:0000313" key="6">
    <source>
        <dbReference type="Proteomes" id="UP000252731"/>
    </source>
</evidence>
<keyword evidence="2" id="KW-0540">Nuclease</keyword>
<comment type="caution">
    <text evidence="5">The sequence shown here is derived from an EMBL/GenBank/DDBJ whole genome shotgun (WGS) entry which is preliminary data.</text>
</comment>
<dbReference type="RefSeq" id="WP_113885756.1">
    <property type="nucleotide sequence ID" value="NZ_QNSF01000036.1"/>
</dbReference>
<dbReference type="OrthoDB" id="9796612at2"/>
<dbReference type="GO" id="GO:0110001">
    <property type="term" value="C:toxin-antitoxin complex"/>
    <property type="evidence" value="ECO:0007669"/>
    <property type="project" value="InterPro"/>
</dbReference>
<dbReference type="InterPro" id="IPR052379">
    <property type="entry name" value="Type_VII_TA_RNase"/>
</dbReference>
<dbReference type="PANTHER" id="PTHR33397">
    <property type="entry name" value="UPF0331 PROTEIN YUTE"/>
    <property type="match status" value="1"/>
</dbReference>
<dbReference type="Proteomes" id="UP000252731">
    <property type="component" value="Unassembled WGS sequence"/>
</dbReference>
<evidence type="ECO:0000256" key="3">
    <source>
        <dbReference type="ARBA" id="ARBA00022801"/>
    </source>
</evidence>
<dbReference type="Pfam" id="PF01934">
    <property type="entry name" value="HepT-like"/>
    <property type="match status" value="1"/>
</dbReference>
<accession>A0A366JHL7</accession>
<sequence>MKDDIILNKISIIERCIKRIHQEYNDNPSNLNDRTKQDSVILNLQRACEASIKLAKHVVSVSGLGLPQKDEDAFSLLEAGDVIPHSLSEKMKAIVQFRDNIILNYEEVNLKEITKMLKNCLVDFFLFTKTILMH</sequence>
<dbReference type="NCBIfam" id="NF047751">
    <property type="entry name" value="HepT_toxin"/>
    <property type="match status" value="1"/>
</dbReference>
<dbReference type="Gene3D" id="1.20.120.580">
    <property type="entry name" value="bsu32300-like"/>
    <property type="match status" value="1"/>
</dbReference>
<dbReference type="EMBL" id="QNSF01000036">
    <property type="protein sequence ID" value="RBP85980.1"/>
    <property type="molecule type" value="Genomic_DNA"/>
</dbReference>
<reference evidence="5 6" key="1">
    <citation type="submission" date="2018-06" db="EMBL/GenBank/DDBJ databases">
        <title>Freshwater and sediment microbial communities from various areas in North America, analyzing microbe dynamics in response to fracking.</title>
        <authorList>
            <person name="Lamendella R."/>
        </authorList>
    </citation>
    <scope>NUCLEOTIDE SEQUENCE [LARGE SCALE GENOMIC DNA]</scope>
    <source>
        <strain evidence="5 6">14_TX</strain>
    </source>
</reference>
<dbReference type="GO" id="GO:0004540">
    <property type="term" value="F:RNA nuclease activity"/>
    <property type="evidence" value="ECO:0007669"/>
    <property type="project" value="InterPro"/>
</dbReference>
<dbReference type="InterPro" id="IPR008201">
    <property type="entry name" value="HepT-like"/>
</dbReference>
<dbReference type="GO" id="GO:0016787">
    <property type="term" value="F:hydrolase activity"/>
    <property type="evidence" value="ECO:0007669"/>
    <property type="project" value="UniProtKB-KW"/>
</dbReference>
<name>A0A366JHL7_CYTFI</name>
<keyword evidence="3" id="KW-0378">Hydrolase</keyword>
<evidence type="ECO:0000256" key="1">
    <source>
        <dbReference type="ARBA" id="ARBA00022649"/>
    </source>
</evidence>
<gene>
    <name evidence="5" type="ORF">DFO70_13612</name>
</gene>
<evidence type="ECO:0000256" key="4">
    <source>
        <dbReference type="ARBA" id="ARBA00024207"/>
    </source>
</evidence>
<evidence type="ECO:0000256" key="2">
    <source>
        <dbReference type="ARBA" id="ARBA00022722"/>
    </source>
</evidence>
<keyword evidence="1" id="KW-1277">Toxin-antitoxin system</keyword>
<dbReference type="InterPro" id="IPR037038">
    <property type="entry name" value="HepT-like_sf"/>
</dbReference>
<dbReference type="AlphaFoldDB" id="A0A366JHL7"/>
<protein>
    <submittedName>
        <fullName evidence="5">Uncharacterized protein YutE (UPF0331/DUF86 family)</fullName>
    </submittedName>
</protein>
<comment type="similarity">
    <text evidence="4">Belongs to the HepT RNase toxin family.</text>
</comment>
<evidence type="ECO:0000313" key="5">
    <source>
        <dbReference type="EMBL" id="RBP85980.1"/>
    </source>
</evidence>
<proteinExistence type="inferred from homology"/>
<organism evidence="5 6">
    <name type="scientific">Cytobacillus firmus</name>
    <name type="common">Bacillus firmus</name>
    <dbReference type="NCBI Taxonomy" id="1399"/>
    <lineage>
        <taxon>Bacteria</taxon>
        <taxon>Bacillati</taxon>
        <taxon>Bacillota</taxon>
        <taxon>Bacilli</taxon>
        <taxon>Bacillales</taxon>
        <taxon>Bacillaceae</taxon>
        <taxon>Cytobacillus</taxon>
    </lineage>
</organism>